<keyword evidence="2" id="KW-1185">Reference proteome</keyword>
<organism evidence="1 2">
    <name type="scientific">Desulfobulbus propionicus (strain ATCC 33891 / DSM 2032 / VKM B-1956 / 1pr3)</name>
    <dbReference type="NCBI Taxonomy" id="577650"/>
    <lineage>
        <taxon>Bacteria</taxon>
        <taxon>Pseudomonadati</taxon>
        <taxon>Thermodesulfobacteriota</taxon>
        <taxon>Desulfobulbia</taxon>
        <taxon>Desulfobulbales</taxon>
        <taxon>Desulfobulbaceae</taxon>
        <taxon>Desulfobulbus</taxon>
    </lineage>
</organism>
<evidence type="ECO:0000313" key="2">
    <source>
        <dbReference type="Proteomes" id="UP000006365"/>
    </source>
</evidence>
<protein>
    <submittedName>
        <fullName evidence="1">Uncharacterized protein</fullName>
    </submittedName>
</protein>
<name>A0A7U4DNA9_DESPD</name>
<sequence length="84" mass="9487">MYTADQLCEKIISIYPDIGICGIDVSVDYNTTEKSWMVHLKKGSHTLDHFLEAMDAESCMEGKKCIALGLEIAQMRKNIEGEQF</sequence>
<dbReference type="EMBL" id="CP002364">
    <property type="protein sequence ID" value="ADW16824.1"/>
    <property type="molecule type" value="Genomic_DNA"/>
</dbReference>
<dbReference type="RefSeq" id="WP_015723369.1">
    <property type="nucleotide sequence ID" value="NC_014972.1"/>
</dbReference>
<evidence type="ECO:0000313" key="1">
    <source>
        <dbReference type="EMBL" id="ADW16824.1"/>
    </source>
</evidence>
<reference evidence="1 2" key="1">
    <citation type="journal article" date="2011" name="Stand. Genomic Sci.">
        <title>Complete genome sequence of Desulfobulbus propionicus type strain (1pr3).</title>
        <authorList>
            <person name="Pagani I."/>
            <person name="Lapidus A."/>
            <person name="Nolan M."/>
            <person name="Lucas S."/>
            <person name="Hammon N."/>
            <person name="Deshpande S."/>
            <person name="Cheng J.F."/>
            <person name="Chertkov O."/>
            <person name="Davenport K."/>
            <person name="Tapia R."/>
            <person name="Han C."/>
            <person name="Goodwin L."/>
            <person name="Pitluck S."/>
            <person name="Liolios K."/>
            <person name="Mavromatis K."/>
            <person name="Ivanova N."/>
            <person name="Mikhailova N."/>
            <person name="Pati A."/>
            <person name="Chen A."/>
            <person name="Palaniappan K."/>
            <person name="Land M."/>
            <person name="Hauser L."/>
            <person name="Chang Y.J."/>
            <person name="Jeffries C.D."/>
            <person name="Detter J.C."/>
            <person name="Brambilla E."/>
            <person name="Kannan K.P."/>
            <person name="Djao O.D."/>
            <person name="Rohde M."/>
            <person name="Pukall R."/>
            <person name="Spring S."/>
            <person name="Goker M."/>
            <person name="Sikorski J."/>
            <person name="Woyke T."/>
            <person name="Bristow J."/>
            <person name="Eisen J.A."/>
            <person name="Markowitz V."/>
            <person name="Hugenholtz P."/>
            <person name="Kyrpides N.C."/>
            <person name="Klenk H.P."/>
        </authorList>
    </citation>
    <scope>NUCLEOTIDE SEQUENCE [LARGE SCALE GENOMIC DNA]</scope>
    <source>
        <strain evidence="2">ATCC 33891 / DSM 2032 / 1pr3</strain>
    </source>
</reference>
<gene>
    <name evidence="1" type="ordered locus">Despr_0648</name>
</gene>
<dbReference type="Proteomes" id="UP000006365">
    <property type="component" value="Chromosome"/>
</dbReference>
<dbReference type="AlphaFoldDB" id="A0A7U4DNA9"/>
<accession>A0A7U4DNA9</accession>
<dbReference type="KEGG" id="dpr:Despr_0648"/>
<proteinExistence type="predicted"/>